<dbReference type="PROSITE" id="PS00174">
    <property type="entry name" value="P_GLUCOSE_ISOMERASE_2"/>
    <property type="match status" value="1"/>
</dbReference>
<dbReference type="NCBIfam" id="NF010697">
    <property type="entry name" value="PRK14097.1"/>
    <property type="match status" value="1"/>
</dbReference>
<comment type="pathway">
    <text evidence="7">Carbohydrate biosynthesis; gluconeogenesis.</text>
</comment>
<dbReference type="InterPro" id="IPR035476">
    <property type="entry name" value="SIS_PGI_1"/>
</dbReference>
<reference evidence="10" key="1">
    <citation type="journal article" date="2019" name="Int. J. Syst. Evol. Microbiol.">
        <title>The Global Catalogue of Microorganisms (GCM) 10K type strain sequencing project: providing services to taxonomists for standard genome sequencing and annotation.</title>
        <authorList>
            <consortium name="The Broad Institute Genomics Platform"/>
            <consortium name="The Broad Institute Genome Sequencing Center for Infectious Disease"/>
            <person name="Wu L."/>
            <person name="Ma J."/>
        </authorList>
    </citation>
    <scope>NUCLEOTIDE SEQUENCE [LARGE SCALE GENOMIC DNA]</scope>
    <source>
        <strain evidence="10">CCUG 50353</strain>
    </source>
</reference>
<dbReference type="InterPro" id="IPR046348">
    <property type="entry name" value="SIS_dom_sf"/>
</dbReference>
<sequence length="426" mass="47039">MTVNVNFSGNYQELVSPELTERLQTIANKMNDGTAAGSDFLGWKNWPSTIDAELVSRIQETAKKIQQQADVLVVIGIGGSYLGSKAVLEALREPFKSATGVEIIFAGHLVSGAYLKNLMTYLDGKEVAVNVISKSGKTTEPAIAFRFLQDYMEKRYGQKAAERIYVTTDAEKGALLDVAKEKDYARFVVPDDIGGRYSVFTSVGLLPIAAAGYSIESLLSGAKRAEQELVEVHTDTNPAIQYAILRDHLYRAGYPVEIMAVFEERLTFVQEWWKQLFGESEGKEGKGIFPASVLYSTDLHSLGQYVQDGKRMLFETFVNVESVGDDLVMQQAANDSDELNYLAGKSLHEVNGAVQQATAEAHLSGGVPLITLSIPALDEDTIGYLLYFYMLSCAYSAYLLDINPFDQPGVEEYKVNMFRILNKPGY</sequence>
<dbReference type="Pfam" id="PF00342">
    <property type="entry name" value="PGI"/>
    <property type="match status" value="1"/>
</dbReference>
<evidence type="ECO:0000256" key="8">
    <source>
        <dbReference type="RuleBase" id="RU000612"/>
    </source>
</evidence>
<dbReference type="CDD" id="cd05015">
    <property type="entry name" value="SIS_PGI_1"/>
    <property type="match status" value="1"/>
</dbReference>
<evidence type="ECO:0000256" key="7">
    <source>
        <dbReference type="HAMAP-Rule" id="MF_00473"/>
    </source>
</evidence>
<dbReference type="InterPro" id="IPR035482">
    <property type="entry name" value="SIS_PGI_2"/>
</dbReference>
<dbReference type="RefSeq" id="WP_378141219.1">
    <property type="nucleotide sequence ID" value="NZ_JBHSEF010000021.1"/>
</dbReference>
<dbReference type="Gene3D" id="3.40.50.10490">
    <property type="entry name" value="Glucose-6-phosphate isomerase like protein, domain 1"/>
    <property type="match status" value="2"/>
</dbReference>
<proteinExistence type="inferred from homology"/>
<comment type="caution">
    <text evidence="9">The sequence shown here is derived from an EMBL/GenBank/DDBJ whole genome shotgun (WGS) entry which is preliminary data.</text>
</comment>
<evidence type="ECO:0000256" key="4">
    <source>
        <dbReference type="ARBA" id="ARBA00023152"/>
    </source>
</evidence>
<evidence type="ECO:0000256" key="2">
    <source>
        <dbReference type="ARBA" id="ARBA00006604"/>
    </source>
</evidence>
<keyword evidence="5 7" id="KW-0413">Isomerase</keyword>
<comment type="catalytic activity">
    <reaction evidence="6 7 8">
        <text>alpha-D-glucose 6-phosphate = beta-D-fructose 6-phosphate</text>
        <dbReference type="Rhea" id="RHEA:11816"/>
        <dbReference type="ChEBI" id="CHEBI:57634"/>
        <dbReference type="ChEBI" id="CHEBI:58225"/>
        <dbReference type="EC" id="5.3.1.9"/>
    </reaction>
</comment>
<dbReference type="PRINTS" id="PR00662">
    <property type="entry name" value="G6PISOMERASE"/>
</dbReference>
<dbReference type="SUPFAM" id="SSF53697">
    <property type="entry name" value="SIS domain"/>
    <property type="match status" value="1"/>
</dbReference>
<dbReference type="InterPro" id="IPR001672">
    <property type="entry name" value="G6P_Isomerase"/>
</dbReference>
<name>A0ABV8UVZ4_9BACL</name>
<dbReference type="GO" id="GO:0004347">
    <property type="term" value="F:glucose-6-phosphate isomerase activity"/>
    <property type="evidence" value="ECO:0007669"/>
    <property type="project" value="UniProtKB-EC"/>
</dbReference>
<keyword evidence="4 7" id="KW-0324">Glycolysis</keyword>
<dbReference type="EMBL" id="JBHSEF010000021">
    <property type="protein sequence ID" value="MFC4354926.1"/>
    <property type="molecule type" value="Genomic_DNA"/>
</dbReference>
<evidence type="ECO:0000313" key="9">
    <source>
        <dbReference type="EMBL" id="MFC4354926.1"/>
    </source>
</evidence>
<dbReference type="PROSITE" id="PS00765">
    <property type="entry name" value="P_GLUCOSE_ISOMERASE_1"/>
    <property type="match status" value="1"/>
</dbReference>
<evidence type="ECO:0000256" key="5">
    <source>
        <dbReference type="ARBA" id="ARBA00023235"/>
    </source>
</evidence>
<comment type="pathway">
    <text evidence="1 7 8">Carbohydrate degradation; glycolysis; D-glyceraldehyde 3-phosphate and glycerone phosphate from D-glucose: step 2/4.</text>
</comment>
<gene>
    <name evidence="7" type="primary">pgi</name>
    <name evidence="9" type="ORF">ACFO0S_07685</name>
</gene>
<comment type="similarity">
    <text evidence="2 7 8">Belongs to the GPI family.</text>
</comment>
<dbReference type="HAMAP" id="MF_00473">
    <property type="entry name" value="G6P_isomerase"/>
    <property type="match status" value="1"/>
</dbReference>
<dbReference type="PANTHER" id="PTHR11469">
    <property type="entry name" value="GLUCOSE-6-PHOSPHATE ISOMERASE"/>
    <property type="match status" value="1"/>
</dbReference>
<dbReference type="PROSITE" id="PS51463">
    <property type="entry name" value="P_GLUCOSE_ISOMERASE_3"/>
    <property type="match status" value="1"/>
</dbReference>
<dbReference type="Proteomes" id="UP001595733">
    <property type="component" value="Unassembled WGS sequence"/>
</dbReference>
<evidence type="ECO:0000313" key="10">
    <source>
        <dbReference type="Proteomes" id="UP001595733"/>
    </source>
</evidence>
<comment type="function">
    <text evidence="7">Catalyzes the reversible isomerization of glucose-6-phosphate to fructose-6-phosphate.</text>
</comment>
<organism evidence="9 10">
    <name type="scientific">Chryseomicrobium palamuruense</name>
    <dbReference type="NCBI Taxonomy" id="682973"/>
    <lineage>
        <taxon>Bacteria</taxon>
        <taxon>Bacillati</taxon>
        <taxon>Bacillota</taxon>
        <taxon>Bacilli</taxon>
        <taxon>Bacillales</taxon>
        <taxon>Caryophanaceae</taxon>
        <taxon>Chryseomicrobium</taxon>
    </lineage>
</organism>
<comment type="subcellular location">
    <subcellularLocation>
        <location evidence="7">Cytoplasm</location>
    </subcellularLocation>
</comment>
<evidence type="ECO:0000256" key="6">
    <source>
        <dbReference type="ARBA" id="ARBA00029321"/>
    </source>
</evidence>
<dbReference type="CDD" id="cd05016">
    <property type="entry name" value="SIS_PGI_2"/>
    <property type="match status" value="1"/>
</dbReference>
<comment type="caution">
    <text evidence="7">Lacks conserved residue(s) required for the propagation of feature annotation.</text>
</comment>
<evidence type="ECO:0000256" key="3">
    <source>
        <dbReference type="ARBA" id="ARBA00022432"/>
    </source>
</evidence>
<dbReference type="EC" id="5.3.1.9" evidence="7"/>
<protein>
    <recommendedName>
        <fullName evidence="7">Glucose-6-phosphate isomerase</fullName>
        <shortName evidence="7">GPI</shortName>
        <ecNumber evidence="7">5.3.1.9</ecNumber>
    </recommendedName>
    <alternativeName>
        <fullName evidence="7">Phosphoglucose isomerase</fullName>
        <shortName evidence="7">PGI</shortName>
    </alternativeName>
    <alternativeName>
        <fullName evidence="7">Phosphohexose isomerase</fullName>
        <shortName evidence="7">PHI</shortName>
    </alternativeName>
</protein>
<keyword evidence="7" id="KW-0963">Cytoplasm</keyword>
<keyword evidence="3 7" id="KW-0312">Gluconeogenesis</keyword>
<dbReference type="PANTHER" id="PTHR11469:SF1">
    <property type="entry name" value="GLUCOSE-6-PHOSPHATE ISOMERASE"/>
    <property type="match status" value="1"/>
</dbReference>
<evidence type="ECO:0000256" key="1">
    <source>
        <dbReference type="ARBA" id="ARBA00004926"/>
    </source>
</evidence>
<keyword evidence="10" id="KW-1185">Reference proteome</keyword>
<dbReference type="InterPro" id="IPR018189">
    <property type="entry name" value="Phosphoglucose_isomerase_CS"/>
</dbReference>
<accession>A0ABV8UVZ4</accession>
<feature type="active site" description="Proton donor" evidence="7">
    <location>
        <position position="279"/>
    </location>
</feature>
<feature type="active site" evidence="7">
    <location>
        <position position="414"/>
    </location>
</feature>